<gene>
    <name evidence="2" type="ORF">H8K52_08540</name>
</gene>
<proteinExistence type="predicted"/>
<evidence type="ECO:0000313" key="2">
    <source>
        <dbReference type="EMBL" id="MBC3807391.1"/>
    </source>
</evidence>
<dbReference type="InterPro" id="IPR011110">
    <property type="entry name" value="Reg_prop"/>
</dbReference>
<dbReference type="EMBL" id="JACOFW010000007">
    <property type="protein sequence ID" value="MBC3807391.1"/>
    <property type="molecule type" value="Genomic_DNA"/>
</dbReference>
<organism evidence="2 3">
    <name type="scientific">Undibacterium seohonense</name>
    <dbReference type="NCBI Taxonomy" id="1344950"/>
    <lineage>
        <taxon>Bacteria</taxon>
        <taxon>Pseudomonadati</taxon>
        <taxon>Pseudomonadota</taxon>
        <taxon>Betaproteobacteria</taxon>
        <taxon>Burkholderiales</taxon>
        <taxon>Oxalobacteraceae</taxon>
        <taxon>Undibacterium</taxon>
    </lineage>
</organism>
<dbReference type="InterPro" id="IPR015943">
    <property type="entry name" value="WD40/YVTN_repeat-like_dom_sf"/>
</dbReference>
<dbReference type="PANTHER" id="PTHR43547:SF2">
    <property type="entry name" value="HYBRID SIGNAL TRANSDUCTION HISTIDINE KINASE C"/>
    <property type="match status" value="1"/>
</dbReference>
<evidence type="ECO:0000313" key="3">
    <source>
        <dbReference type="Proteomes" id="UP000648257"/>
    </source>
</evidence>
<keyword evidence="1" id="KW-0597">Phosphoprotein</keyword>
<name>A0ABR6X4U5_9BURK</name>
<dbReference type="Proteomes" id="UP000648257">
    <property type="component" value="Unassembled WGS sequence"/>
</dbReference>
<protein>
    <submittedName>
        <fullName evidence="2">Uncharacterized protein</fullName>
    </submittedName>
</protein>
<dbReference type="Gene3D" id="2.130.10.10">
    <property type="entry name" value="YVTN repeat-like/Quinoprotein amine dehydrogenase"/>
    <property type="match status" value="1"/>
</dbReference>
<dbReference type="Pfam" id="PF07494">
    <property type="entry name" value="Reg_prop"/>
    <property type="match status" value="3"/>
</dbReference>
<evidence type="ECO:0000256" key="1">
    <source>
        <dbReference type="ARBA" id="ARBA00022553"/>
    </source>
</evidence>
<comment type="caution">
    <text evidence="2">The sequence shown here is derived from an EMBL/GenBank/DDBJ whole genome shotgun (WGS) entry which is preliminary data.</text>
</comment>
<dbReference type="PANTHER" id="PTHR43547">
    <property type="entry name" value="TWO-COMPONENT HISTIDINE KINASE"/>
    <property type="match status" value="1"/>
</dbReference>
<reference evidence="2 3" key="1">
    <citation type="submission" date="2020-08" db="EMBL/GenBank/DDBJ databases">
        <title>Novel species isolated from subtropical streams in China.</title>
        <authorList>
            <person name="Lu H."/>
        </authorList>
    </citation>
    <scope>NUCLEOTIDE SEQUENCE [LARGE SCALE GENOMIC DNA]</scope>
    <source>
        <strain evidence="2 3">KACC 16656</strain>
    </source>
</reference>
<keyword evidence="3" id="KW-1185">Reference proteome</keyword>
<sequence length="227" mass="25777">MHRLRFDHFSIDQGLPSTGIMTVYQTRNGFVWMGTANGLVRYDGRHIRLFSHMPALESTISHDRIFSLFEDDQQRLWIGTRRGLNVFDLRSDVIQRIPMPVDMHSKQQMIYGISQAEEGRLWLATSTGLMLFDPNSKKFIRWQADAALETDFQGEVRALISDKAGGVWIGQGSTVAHINHRAQLQHHVKTTQAQLGMALQQSQTQVRSLAFDSQGQLWVGMTGGLRI</sequence>
<dbReference type="SUPFAM" id="SSF63829">
    <property type="entry name" value="Calcium-dependent phosphotriesterase"/>
    <property type="match status" value="1"/>
</dbReference>
<dbReference type="RefSeq" id="WP_186922477.1">
    <property type="nucleotide sequence ID" value="NZ_JACOFW010000007.1"/>
</dbReference>
<accession>A0ABR6X4U5</accession>